<dbReference type="KEGG" id="ccac:CcaHIS019_0602950"/>
<name>A0AA48L8I5_9TREE</name>
<evidence type="ECO:0008006" key="4">
    <source>
        <dbReference type="Google" id="ProtNLM"/>
    </source>
</evidence>
<sequence>MPPIRSPRFSRSLRTSISASDAQEEESLNDDIEPIDDQTWTTGDFTLVSSDLVIFKIESYHLLSASPVFGAASTVSPGEQRIEFADLELETAPVLRLFLSLATTATFGPTFTPSAALEHEDPNLTLLPLIAFLQKYDAIRVLRAALSCIDRLVSTGKMTAYAGLILGVTADDVPTCTTALNTEDARFPFPTPDDPVYCAGANRSTVNPRGFPYNVWRKLSPQYTWALTRGWIPGQTDGFPDRFERLIKLAKAHDGEKIADGEEVEVE</sequence>
<dbReference type="GeneID" id="85497706"/>
<feature type="compositionally biased region" description="Polar residues" evidence="1">
    <location>
        <begin position="12"/>
        <end position="21"/>
    </location>
</feature>
<dbReference type="AlphaFoldDB" id="A0AA48L8I5"/>
<evidence type="ECO:0000256" key="1">
    <source>
        <dbReference type="SAM" id="MobiDB-lite"/>
    </source>
</evidence>
<keyword evidence="3" id="KW-1185">Reference proteome</keyword>
<evidence type="ECO:0000313" key="3">
    <source>
        <dbReference type="Proteomes" id="UP001233271"/>
    </source>
</evidence>
<gene>
    <name evidence="2" type="ORF">CcaverHIS019_0602950</name>
</gene>
<reference evidence="2" key="1">
    <citation type="journal article" date="2023" name="BMC Genomics">
        <title>Chromosome-level genome assemblies of Cutaneotrichosporon spp. (Trichosporonales, Basidiomycota) reveal imbalanced evolution between nucleotide sequences and chromosome synteny.</title>
        <authorList>
            <person name="Kobayashi Y."/>
            <person name="Kayamori A."/>
            <person name="Aoki K."/>
            <person name="Shiwa Y."/>
            <person name="Matsutani M."/>
            <person name="Fujita N."/>
            <person name="Sugita T."/>
            <person name="Iwasaki W."/>
            <person name="Tanaka N."/>
            <person name="Takashima M."/>
        </authorList>
    </citation>
    <scope>NUCLEOTIDE SEQUENCE</scope>
    <source>
        <strain evidence="2">HIS019</strain>
    </source>
</reference>
<accession>A0AA48L8I5</accession>
<dbReference type="RefSeq" id="XP_060459101.1">
    <property type="nucleotide sequence ID" value="XM_060602737.1"/>
</dbReference>
<organism evidence="2 3">
    <name type="scientific">Cutaneotrichosporon cavernicola</name>
    <dbReference type="NCBI Taxonomy" id="279322"/>
    <lineage>
        <taxon>Eukaryota</taxon>
        <taxon>Fungi</taxon>
        <taxon>Dikarya</taxon>
        <taxon>Basidiomycota</taxon>
        <taxon>Agaricomycotina</taxon>
        <taxon>Tremellomycetes</taxon>
        <taxon>Trichosporonales</taxon>
        <taxon>Trichosporonaceae</taxon>
        <taxon>Cutaneotrichosporon</taxon>
    </lineage>
</organism>
<evidence type="ECO:0000313" key="2">
    <source>
        <dbReference type="EMBL" id="BEI93836.1"/>
    </source>
</evidence>
<feature type="compositionally biased region" description="Acidic residues" evidence="1">
    <location>
        <begin position="22"/>
        <end position="35"/>
    </location>
</feature>
<dbReference type="Proteomes" id="UP001233271">
    <property type="component" value="Chromosome 6"/>
</dbReference>
<dbReference type="EMBL" id="AP028217">
    <property type="protein sequence ID" value="BEI93836.1"/>
    <property type="molecule type" value="Genomic_DNA"/>
</dbReference>
<feature type="region of interest" description="Disordered" evidence="1">
    <location>
        <begin position="1"/>
        <end position="35"/>
    </location>
</feature>
<proteinExistence type="predicted"/>
<protein>
    <recommendedName>
        <fullName evidence="4">BTB domain-containing protein</fullName>
    </recommendedName>
</protein>